<dbReference type="InterPro" id="IPR011990">
    <property type="entry name" value="TPR-like_helical_dom_sf"/>
</dbReference>
<evidence type="ECO:0000256" key="5">
    <source>
        <dbReference type="ARBA" id="ARBA00023237"/>
    </source>
</evidence>
<evidence type="ECO:0000256" key="3">
    <source>
        <dbReference type="ARBA" id="ARBA00022729"/>
    </source>
</evidence>
<keyword evidence="5" id="KW-0998">Cell outer membrane</keyword>
<dbReference type="EMBL" id="CP048409">
    <property type="protein sequence ID" value="QIA06227.1"/>
    <property type="molecule type" value="Genomic_DNA"/>
</dbReference>
<evidence type="ECO:0000259" key="8">
    <source>
        <dbReference type="Pfam" id="PF14322"/>
    </source>
</evidence>
<evidence type="ECO:0000259" key="7">
    <source>
        <dbReference type="Pfam" id="PF07980"/>
    </source>
</evidence>
<reference evidence="9 10" key="1">
    <citation type="submission" date="2020-02" db="EMBL/GenBank/DDBJ databases">
        <title>Genome sequencing for Draconibacterium sp. strain M1.</title>
        <authorList>
            <person name="Park S.-J."/>
        </authorList>
    </citation>
    <scope>NUCLEOTIDE SEQUENCE [LARGE SCALE GENOMIC DNA]</scope>
    <source>
        <strain evidence="9 10">M1</strain>
    </source>
</reference>
<keyword evidence="10" id="KW-1185">Reference proteome</keyword>
<dbReference type="PROSITE" id="PS51257">
    <property type="entry name" value="PROKAR_LIPOPROTEIN"/>
    <property type="match status" value="1"/>
</dbReference>
<feature type="domain" description="SusD-like N-terminal" evidence="8">
    <location>
        <begin position="22"/>
        <end position="230"/>
    </location>
</feature>
<dbReference type="Pfam" id="PF14322">
    <property type="entry name" value="SusD-like_3"/>
    <property type="match status" value="1"/>
</dbReference>
<dbReference type="Proteomes" id="UP000474630">
    <property type="component" value="Chromosome"/>
</dbReference>
<evidence type="ECO:0000256" key="1">
    <source>
        <dbReference type="ARBA" id="ARBA00004442"/>
    </source>
</evidence>
<protein>
    <submittedName>
        <fullName evidence="9">RagB/SusD family nutrient uptake outer membrane protein</fullName>
    </submittedName>
</protein>
<evidence type="ECO:0000313" key="10">
    <source>
        <dbReference type="Proteomes" id="UP000474630"/>
    </source>
</evidence>
<dbReference type="KEGG" id="drc:G0Q07_00065"/>
<dbReference type="Gene3D" id="1.25.40.390">
    <property type="match status" value="1"/>
</dbReference>
<dbReference type="InterPro" id="IPR033985">
    <property type="entry name" value="SusD-like_N"/>
</dbReference>
<evidence type="ECO:0000313" key="9">
    <source>
        <dbReference type="EMBL" id="QIA06227.1"/>
    </source>
</evidence>
<gene>
    <name evidence="9" type="ORF">G0Q07_00065</name>
</gene>
<dbReference type="AlphaFoldDB" id="A0A6C0R885"/>
<dbReference type="RefSeq" id="WP_163344056.1">
    <property type="nucleotide sequence ID" value="NZ_CP048409.1"/>
</dbReference>
<keyword evidence="3 6" id="KW-0732">Signal</keyword>
<feature type="signal peptide" evidence="6">
    <location>
        <begin position="1"/>
        <end position="20"/>
    </location>
</feature>
<evidence type="ECO:0000256" key="6">
    <source>
        <dbReference type="SAM" id="SignalP"/>
    </source>
</evidence>
<feature type="domain" description="RagB/SusD" evidence="7">
    <location>
        <begin position="378"/>
        <end position="571"/>
    </location>
</feature>
<proteinExistence type="inferred from homology"/>
<comment type="similarity">
    <text evidence="2">Belongs to the SusD family.</text>
</comment>
<dbReference type="SUPFAM" id="SSF48452">
    <property type="entry name" value="TPR-like"/>
    <property type="match status" value="1"/>
</dbReference>
<evidence type="ECO:0000256" key="4">
    <source>
        <dbReference type="ARBA" id="ARBA00023136"/>
    </source>
</evidence>
<evidence type="ECO:0000256" key="2">
    <source>
        <dbReference type="ARBA" id="ARBA00006275"/>
    </source>
</evidence>
<dbReference type="GO" id="GO:0009279">
    <property type="term" value="C:cell outer membrane"/>
    <property type="evidence" value="ECO:0007669"/>
    <property type="project" value="UniProtKB-SubCell"/>
</dbReference>
<sequence length="571" mass="64041">MKKLIYITFLAGLLFATSCSQDYLDTDNLYGKSLETFYSTPQDIKEAMAGVYNAIYTPNVHSNESVAASLMSDLMLGGGGADDKSAKWVDNFEDPAEDTYRDMWVQCYNGISRATAIIDKTAEADFSTYFSSPEEAQNFKDQAIGEALFMRAFYYFRLGKFFGGVPLIVTFDAPRDVPRSTYTETFAQIASDLKLAIETMPAVAFSNIPESDYGHANKWIAEAYLARVYLFYTGYMTNIEGQATTTLPLVDGGSLSASDVQSHLEDCMNNSGYGLVDDFRNLWPYSYVNIAAGDTTILPWANENDLSWVGQDGHTPTFGRGNNESMFVQRFSFGDWGWSNGNIYTNRLALFTSLRDNSLVPFGQGWGWCTVNPRLYTGWDDNDPRKLGSILQVGQADQGTGDYVGDKGDHETGFFNKKYTAIQYYNTDDQANVGMFIQLYNWGNTDMQLMHAQDFIFMRYADVLLMHSEISGTADGMNAVRARAGLDPVAYSLDALKEERMHELAFEALRWFDLVRWGDVNTAFDETISVRNSGSEANYSVNYRPETKGLVPIPETEMRLSNGIYEQNPGW</sequence>
<name>A0A6C0R885_9BACT</name>
<dbReference type="Pfam" id="PF07980">
    <property type="entry name" value="SusD_RagB"/>
    <property type="match status" value="1"/>
</dbReference>
<comment type="subcellular location">
    <subcellularLocation>
        <location evidence="1">Cell outer membrane</location>
    </subcellularLocation>
</comment>
<accession>A0A6C0R885</accession>
<organism evidence="9 10">
    <name type="scientific">Draconibacterium halophilum</name>
    <dbReference type="NCBI Taxonomy" id="2706887"/>
    <lineage>
        <taxon>Bacteria</taxon>
        <taxon>Pseudomonadati</taxon>
        <taxon>Bacteroidota</taxon>
        <taxon>Bacteroidia</taxon>
        <taxon>Marinilabiliales</taxon>
        <taxon>Prolixibacteraceae</taxon>
        <taxon>Draconibacterium</taxon>
    </lineage>
</organism>
<dbReference type="InterPro" id="IPR012944">
    <property type="entry name" value="SusD_RagB_dom"/>
</dbReference>
<keyword evidence="4" id="KW-0472">Membrane</keyword>
<feature type="chain" id="PRO_5025482859" evidence="6">
    <location>
        <begin position="21"/>
        <end position="571"/>
    </location>
</feature>